<dbReference type="AlphaFoldDB" id="M2PC49"/>
<dbReference type="HOGENOM" id="CLU_1384003_0_0_1"/>
<name>M2PC49_CERS8</name>
<proteinExistence type="predicted"/>
<organism evidence="1 2">
    <name type="scientific">Ceriporiopsis subvermispora (strain B)</name>
    <name type="common">White-rot fungus</name>
    <name type="synonym">Gelatoporia subvermispora</name>
    <dbReference type="NCBI Taxonomy" id="914234"/>
    <lineage>
        <taxon>Eukaryota</taxon>
        <taxon>Fungi</taxon>
        <taxon>Dikarya</taxon>
        <taxon>Basidiomycota</taxon>
        <taxon>Agaricomycotina</taxon>
        <taxon>Agaricomycetes</taxon>
        <taxon>Polyporales</taxon>
        <taxon>Gelatoporiaceae</taxon>
        <taxon>Gelatoporia</taxon>
    </lineage>
</organism>
<accession>M2PC49</accession>
<sequence length="197" mass="21222">MRIHSLALTHPRIYSVIARLPPAHTSHVSASHRTAQARSGSLDCLPHAHAYDYSSPTFAPAHAPRYPINRSVHHAPHPTGVCNYAPPLRSQSQPTASPVLSPRISLCLCFTPSSCSALAHRTSFILPCSMSPPVPCPLFLRVPCLLPPHPVFHVSSGPMPAVHTHTRTMPARPVLPASCPSLPLLVHAVLDVMTLTI</sequence>
<dbReference type="EMBL" id="KB445807">
    <property type="protein sequence ID" value="EMD33244.1"/>
    <property type="molecule type" value="Genomic_DNA"/>
</dbReference>
<evidence type="ECO:0000313" key="1">
    <source>
        <dbReference type="EMBL" id="EMD33244.1"/>
    </source>
</evidence>
<reference evidence="1 2" key="1">
    <citation type="journal article" date="2012" name="Proc. Natl. Acad. Sci. U.S.A.">
        <title>Comparative genomics of Ceriporiopsis subvermispora and Phanerochaete chrysosporium provide insight into selective ligninolysis.</title>
        <authorList>
            <person name="Fernandez-Fueyo E."/>
            <person name="Ruiz-Duenas F.J."/>
            <person name="Ferreira P."/>
            <person name="Floudas D."/>
            <person name="Hibbett D.S."/>
            <person name="Canessa P."/>
            <person name="Larrondo L.F."/>
            <person name="James T.Y."/>
            <person name="Seelenfreund D."/>
            <person name="Lobos S."/>
            <person name="Polanco R."/>
            <person name="Tello M."/>
            <person name="Honda Y."/>
            <person name="Watanabe T."/>
            <person name="Watanabe T."/>
            <person name="Ryu J.S."/>
            <person name="Kubicek C.P."/>
            <person name="Schmoll M."/>
            <person name="Gaskell J."/>
            <person name="Hammel K.E."/>
            <person name="St John F.J."/>
            <person name="Vanden Wymelenberg A."/>
            <person name="Sabat G."/>
            <person name="Splinter BonDurant S."/>
            <person name="Syed K."/>
            <person name="Yadav J.S."/>
            <person name="Doddapaneni H."/>
            <person name="Subramanian V."/>
            <person name="Lavin J.L."/>
            <person name="Oguiza J.A."/>
            <person name="Perez G."/>
            <person name="Pisabarro A.G."/>
            <person name="Ramirez L."/>
            <person name="Santoyo F."/>
            <person name="Master E."/>
            <person name="Coutinho P.M."/>
            <person name="Henrissat B."/>
            <person name="Lombard V."/>
            <person name="Magnuson J.K."/>
            <person name="Kuees U."/>
            <person name="Hori C."/>
            <person name="Igarashi K."/>
            <person name="Samejima M."/>
            <person name="Held B.W."/>
            <person name="Barry K.W."/>
            <person name="LaButti K.M."/>
            <person name="Lapidus A."/>
            <person name="Lindquist E.A."/>
            <person name="Lucas S.M."/>
            <person name="Riley R."/>
            <person name="Salamov A.A."/>
            <person name="Hoffmeister D."/>
            <person name="Schwenk D."/>
            <person name="Hadar Y."/>
            <person name="Yarden O."/>
            <person name="de Vries R.P."/>
            <person name="Wiebenga A."/>
            <person name="Stenlid J."/>
            <person name="Eastwood D."/>
            <person name="Grigoriev I.V."/>
            <person name="Berka R.M."/>
            <person name="Blanchette R.A."/>
            <person name="Kersten P."/>
            <person name="Martinez A.T."/>
            <person name="Vicuna R."/>
            <person name="Cullen D."/>
        </authorList>
    </citation>
    <scope>NUCLEOTIDE SEQUENCE [LARGE SCALE GENOMIC DNA]</scope>
    <source>
        <strain evidence="1 2">B</strain>
    </source>
</reference>
<protein>
    <submittedName>
        <fullName evidence="1">Uncharacterized protein</fullName>
    </submittedName>
</protein>
<keyword evidence="2" id="KW-1185">Reference proteome</keyword>
<dbReference type="Proteomes" id="UP000016930">
    <property type="component" value="Unassembled WGS sequence"/>
</dbReference>
<gene>
    <name evidence="1" type="ORF">CERSUDRAFT_118286</name>
</gene>
<evidence type="ECO:0000313" key="2">
    <source>
        <dbReference type="Proteomes" id="UP000016930"/>
    </source>
</evidence>